<protein>
    <submittedName>
        <fullName evidence="3">Diguanylate cyclase</fullName>
    </submittedName>
</protein>
<accession>A0A562ZMP3</accession>
<dbReference type="InterPro" id="IPR000160">
    <property type="entry name" value="GGDEF_dom"/>
</dbReference>
<sequence>MEAAVISAETLWRWLQRLAICATALAASAVPAVSSADRDGDITLQAQYWVDASGKATIEQVAGGAAQLQPMVKQQAFALNGGALWLRFDLSAIDASRRWYLLLNGGAFLDRASVFAQGPDGAWRPQHSGDHVPVAQWNIPHFAPVFNVPQQPGVLWMRLENHPAPTSPFVQLLSSHSLVYKGQWTYLLVGGYLGFGLLVFAVGLMHARLYGDRVFHSYCLYVACMLLFQLAFTGMGGLYFWPFWASVNNAAPGFFVLVMAGSGIWFIREATALPRYSRRIDRVVVGFSFFGGFLAVAYTLFTNAFTFKLLNIYGLLSVLVSISLCLWTWRKGERYSGWLFLGFLPIHLTYPFPALRSAGLIADSWLTQYAVLIGSAVEIPLLLYILHSRAKEFTENRARMRALDSTDPLTGLTIVPVLRLRMRDALRRARRANHRCTVLLVDLSNHGEIVASEGREAGDRALVVAASRLSQVVREVDTVCRVADTRFAVLIEGPQNNDTRRLLAQHIVARGLEPVPQLPQHLTLRFRVVSVWVPTHAAELTPDVSVDDEVILQRLHATLDRLIEDPKRVVQHLESQLEAPVTQAA</sequence>
<dbReference type="InterPro" id="IPR043128">
    <property type="entry name" value="Rev_trsase/Diguanyl_cyclase"/>
</dbReference>
<evidence type="ECO:0000256" key="1">
    <source>
        <dbReference type="SAM" id="Phobius"/>
    </source>
</evidence>
<dbReference type="Gene3D" id="3.30.70.270">
    <property type="match status" value="1"/>
</dbReference>
<reference evidence="3 4" key="1">
    <citation type="submission" date="2019-07" db="EMBL/GenBank/DDBJ databases">
        <title>Caenimonas sedimenti sp. nov., isolated from activated sludge.</title>
        <authorList>
            <person name="Xu J."/>
        </authorList>
    </citation>
    <scope>NUCLEOTIDE SEQUENCE [LARGE SCALE GENOMIC DNA]</scope>
    <source>
        <strain evidence="3 4">HX-9-20</strain>
    </source>
</reference>
<dbReference type="PANTHER" id="PTHR44757">
    <property type="entry name" value="DIGUANYLATE CYCLASE DGCP"/>
    <property type="match status" value="1"/>
</dbReference>
<dbReference type="SMART" id="SM00267">
    <property type="entry name" value="GGDEF"/>
    <property type="match status" value="1"/>
</dbReference>
<evidence type="ECO:0000259" key="2">
    <source>
        <dbReference type="SMART" id="SM00267"/>
    </source>
</evidence>
<feature type="transmembrane region" description="Helical" evidence="1">
    <location>
        <begin position="312"/>
        <end position="329"/>
    </location>
</feature>
<feature type="transmembrane region" description="Helical" evidence="1">
    <location>
        <begin position="365"/>
        <end position="386"/>
    </location>
</feature>
<feature type="transmembrane region" description="Helical" evidence="1">
    <location>
        <begin position="280"/>
        <end position="300"/>
    </location>
</feature>
<dbReference type="InterPro" id="IPR052155">
    <property type="entry name" value="Biofilm_reg_signaling"/>
</dbReference>
<dbReference type="NCBIfam" id="TIGR00254">
    <property type="entry name" value="GGDEF"/>
    <property type="match status" value="1"/>
</dbReference>
<evidence type="ECO:0000313" key="3">
    <source>
        <dbReference type="EMBL" id="TWO69687.1"/>
    </source>
</evidence>
<dbReference type="AlphaFoldDB" id="A0A562ZMP3"/>
<comment type="caution">
    <text evidence="3">The sequence shown here is derived from an EMBL/GenBank/DDBJ whole genome shotgun (WGS) entry which is preliminary data.</text>
</comment>
<dbReference type="PANTHER" id="PTHR44757:SF2">
    <property type="entry name" value="BIOFILM ARCHITECTURE MAINTENANCE PROTEIN MBAA"/>
    <property type="match status" value="1"/>
</dbReference>
<evidence type="ECO:0000313" key="4">
    <source>
        <dbReference type="Proteomes" id="UP000318199"/>
    </source>
</evidence>
<name>A0A562ZMP3_9BURK</name>
<proteinExistence type="predicted"/>
<dbReference type="Pfam" id="PF00990">
    <property type="entry name" value="GGDEF"/>
    <property type="match status" value="1"/>
</dbReference>
<dbReference type="Gene3D" id="2.60.40.2380">
    <property type="match status" value="1"/>
</dbReference>
<dbReference type="EMBL" id="VOBQ01000014">
    <property type="protein sequence ID" value="TWO69687.1"/>
    <property type="molecule type" value="Genomic_DNA"/>
</dbReference>
<keyword evidence="1" id="KW-0472">Membrane</keyword>
<keyword evidence="1" id="KW-0812">Transmembrane</keyword>
<dbReference type="OrthoDB" id="8873418at2"/>
<dbReference type="Pfam" id="PF07695">
    <property type="entry name" value="7TMR-DISM_7TM"/>
    <property type="match status" value="1"/>
</dbReference>
<feature type="transmembrane region" description="Helical" evidence="1">
    <location>
        <begin position="184"/>
        <end position="206"/>
    </location>
</feature>
<keyword evidence="1" id="KW-1133">Transmembrane helix</keyword>
<gene>
    <name evidence="3" type="ORF">FN976_17820</name>
</gene>
<feature type="transmembrane region" description="Helical" evidence="1">
    <location>
        <begin position="250"/>
        <end position="268"/>
    </location>
</feature>
<dbReference type="Pfam" id="PF07696">
    <property type="entry name" value="7TMR-DISMED2"/>
    <property type="match status" value="1"/>
</dbReference>
<dbReference type="InterPro" id="IPR011623">
    <property type="entry name" value="7TMR_DISM_rcpt_extracell_dom1"/>
</dbReference>
<feature type="transmembrane region" description="Helical" evidence="1">
    <location>
        <begin position="336"/>
        <end position="353"/>
    </location>
</feature>
<feature type="domain" description="GGDEF" evidence="2">
    <location>
        <begin position="396"/>
        <end position="572"/>
    </location>
</feature>
<dbReference type="Proteomes" id="UP000318199">
    <property type="component" value="Unassembled WGS sequence"/>
</dbReference>
<keyword evidence="4" id="KW-1185">Reference proteome</keyword>
<feature type="transmembrane region" description="Helical" evidence="1">
    <location>
        <begin position="218"/>
        <end position="244"/>
    </location>
</feature>
<dbReference type="InterPro" id="IPR011622">
    <property type="entry name" value="7TMR_DISM_rcpt_extracell_dom2"/>
</dbReference>
<dbReference type="InterPro" id="IPR029787">
    <property type="entry name" value="Nucleotide_cyclase"/>
</dbReference>
<organism evidence="3 4">
    <name type="scientific">Caenimonas sedimenti</name>
    <dbReference type="NCBI Taxonomy" id="2596921"/>
    <lineage>
        <taxon>Bacteria</taxon>
        <taxon>Pseudomonadati</taxon>
        <taxon>Pseudomonadota</taxon>
        <taxon>Betaproteobacteria</taxon>
        <taxon>Burkholderiales</taxon>
        <taxon>Comamonadaceae</taxon>
        <taxon>Caenimonas</taxon>
    </lineage>
</organism>
<dbReference type="SUPFAM" id="SSF55073">
    <property type="entry name" value="Nucleotide cyclase"/>
    <property type="match status" value="1"/>
</dbReference>